<dbReference type="KEGG" id="ppis:B1L02_09065"/>
<gene>
    <name evidence="3" type="ORF">D0511_08705</name>
</gene>
<feature type="transmembrane region" description="Helical" evidence="2">
    <location>
        <begin position="161"/>
        <end position="182"/>
    </location>
</feature>
<sequence length="252" mass="27096">MTELNLLPLSGIAVIVIGFALRFNPLLVVTSAGLVTGFAVGIDFIDLIATFGEKFMNSRQLASFLLILPVIAILERYGLQQRAKAWVAGIKGATTSRILSMYFVVRECSAALGLINLAGQAQTVRPLLAPMAIGAAANQYGDLPQDVKDMIGAHAAACDNIAVFFGEDIFIAFGAVLLMDAFLKENGITGIEPLHIGLWAIPTAIAALIVHLFRLARFEAKIRAEIVRCQQQQSDKDKAPSNTNSVLKEESL</sequence>
<feature type="transmembrane region" description="Helical" evidence="2">
    <location>
        <begin position="61"/>
        <end position="79"/>
    </location>
</feature>
<keyword evidence="2" id="KW-0812">Transmembrane</keyword>
<feature type="transmembrane region" description="Helical" evidence="2">
    <location>
        <begin position="194"/>
        <end position="213"/>
    </location>
</feature>
<dbReference type="Proteomes" id="UP000258102">
    <property type="component" value="Chromosome 1"/>
</dbReference>
<feature type="transmembrane region" description="Helical" evidence="2">
    <location>
        <begin position="6"/>
        <end position="21"/>
    </location>
</feature>
<feature type="region of interest" description="Disordered" evidence="1">
    <location>
        <begin position="233"/>
        <end position="252"/>
    </location>
</feature>
<keyword evidence="2" id="KW-1133">Transmembrane helix</keyword>
<name>A0AAD0W426_PSEO7</name>
<feature type="transmembrane region" description="Helical" evidence="2">
    <location>
        <begin position="26"/>
        <end position="49"/>
    </location>
</feature>
<protein>
    <submittedName>
        <fullName evidence="3">DUF969 domain-containing protein</fullName>
    </submittedName>
</protein>
<accession>A0AAD0W426</accession>
<reference evidence="3 4" key="1">
    <citation type="submission" date="2018-08" db="EMBL/GenBank/DDBJ databases">
        <title>Whole Genome Sequences of Two Pseudoalteromonas piscicida Strains, DE1-A and DE2-A, which Exhibit Strong Antibacterial Activity against Vibrio vulnificus.</title>
        <authorList>
            <person name="Richards G.P."/>
            <person name="Needleman D.S."/>
            <person name="Watson M.A."/>
            <person name="Polson S.W."/>
        </authorList>
    </citation>
    <scope>NUCLEOTIDE SEQUENCE [LARGE SCALE GENOMIC DNA]</scope>
    <source>
        <strain evidence="3 4">DE2-A</strain>
    </source>
</reference>
<evidence type="ECO:0000256" key="2">
    <source>
        <dbReference type="SAM" id="Phobius"/>
    </source>
</evidence>
<keyword evidence="2" id="KW-0472">Membrane</keyword>
<organism evidence="3 4">
    <name type="scientific">Pseudoalteromonas piscicida</name>
    <dbReference type="NCBI Taxonomy" id="43662"/>
    <lineage>
        <taxon>Bacteria</taxon>
        <taxon>Pseudomonadati</taxon>
        <taxon>Pseudomonadota</taxon>
        <taxon>Gammaproteobacteria</taxon>
        <taxon>Alteromonadales</taxon>
        <taxon>Pseudoalteromonadaceae</taxon>
        <taxon>Pseudoalteromonas</taxon>
    </lineage>
</organism>
<dbReference type="Pfam" id="PF06149">
    <property type="entry name" value="DUF969"/>
    <property type="match status" value="1"/>
</dbReference>
<dbReference type="RefSeq" id="WP_088530771.1">
    <property type="nucleotide sequence ID" value="NZ_CP021646.1"/>
</dbReference>
<evidence type="ECO:0000313" key="3">
    <source>
        <dbReference type="EMBL" id="AXR02136.1"/>
    </source>
</evidence>
<proteinExistence type="predicted"/>
<dbReference type="InterPro" id="IPR010374">
    <property type="entry name" value="DUF969"/>
</dbReference>
<dbReference type="AlphaFoldDB" id="A0AAD0W426"/>
<evidence type="ECO:0000313" key="4">
    <source>
        <dbReference type="Proteomes" id="UP000258102"/>
    </source>
</evidence>
<evidence type="ECO:0000256" key="1">
    <source>
        <dbReference type="SAM" id="MobiDB-lite"/>
    </source>
</evidence>
<dbReference type="EMBL" id="CP031761">
    <property type="protein sequence ID" value="AXR02136.1"/>
    <property type="molecule type" value="Genomic_DNA"/>
</dbReference>